<evidence type="ECO:0000313" key="10">
    <source>
        <dbReference type="Proteomes" id="UP000037530"/>
    </source>
</evidence>
<gene>
    <name evidence="9" type="ORF">AKJ31_21520</name>
</gene>
<dbReference type="EMBL" id="LHPI01000037">
    <property type="protein sequence ID" value="KOO05187.1"/>
    <property type="molecule type" value="Genomic_DNA"/>
</dbReference>
<evidence type="ECO:0000256" key="3">
    <source>
        <dbReference type="ARBA" id="ARBA00022490"/>
    </source>
</evidence>
<keyword evidence="3" id="KW-0963">Cytoplasm</keyword>
<comment type="similarity">
    <text evidence="2 5">Belongs to the histone-like protein H-NS family.</text>
</comment>
<dbReference type="OrthoDB" id="6088948at2"/>
<dbReference type="InterPro" id="IPR027444">
    <property type="entry name" value="H-NS_C_dom"/>
</dbReference>
<dbReference type="PANTHER" id="PTHR38097:SF2">
    <property type="entry name" value="DNA-BINDING PROTEIN STPA"/>
    <property type="match status" value="1"/>
</dbReference>
<dbReference type="SMART" id="SM00528">
    <property type="entry name" value="HNS"/>
    <property type="match status" value="1"/>
</dbReference>
<name>A0A0M0HTH4_9VIBR</name>
<evidence type="ECO:0000256" key="4">
    <source>
        <dbReference type="ARBA" id="ARBA00023125"/>
    </source>
</evidence>
<dbReference type="Pfam" id="PF00816">
    <property type="entry name" value="Histone_HNS"/>
    <property type="match status" value="1"/>
</dbReference>
<organism evidence="9 10">
    <name type="scientific">Vibrio hepatarius</name>
    <dbReference type="NCBI Taxonomy" id="171383"/>
    <lineage>
        <taxon>Bacteria</taxon>
        <taxon>Pseudomonadati</taxon>
        <taxon>Pseudomonadota</taxon>
        <taxon>Gammaproteobacteria</taxon>
        <taxon>Vibrionales</taxon>
        <taxon>Vibrionaceae</taxon>
        <taxon>Vibrio</taxon>
        <taxon>Vibrio oreintalis group</taxon>
    </lineage>
</organism>
<evidence type="ECO:0000256" key="6">
    <source>
        <dbReference type="PIRSR" id="PIRSR002096-1"/>
    </source>
</evidence>
<sequence length="137" mass="15396">MTELTKVLLNIRSLRAYAREEMTLEQLEDALNKLTTVVEERREAEELERAAQKEQEEKMSAIAKQIEEQGLDVEQLISALTGATKAKAKGTRQPRPAKYKYTDEAGVEKTWTGQGRTPSIIQSAIDSGDKKLEDFAI</sequence>
<evidence type="ECO:0000256" key="7">
    <source>
        <dbReference type="SAM" id="Coils"/>
    </source>
</evidence>
<dbReference type="GO" id="GO:0000976">
    <property type="term" value="F:transcription cis-regulatory region binding"/>
    <property type="evidence" value="ECO:0007669"/>
    <property type="project" value="TreeGrafter"/>
</dbReference>
<proteinExistence type="inferred from homology"/>
<dbReference type="AlphaFoldDB" id="A0A0M0HTH4"/>
<keyword evidence="7" id="KW-0175">Coiled coil</keyword>
<dbReference type="GO" id="GO:0005829">
    <property type="term" value="C:cytosol"/>
    <property type="evidence" value="ECO:0007669"/>
    <property type="project" value="TreeGrafter"/>
</dbReference>
<dbReference type="STRING" id="171383.AKJ31_21520"/>
<keyword evidence="10" id="KW-1185">Reference proteome</keyword>
<comment type="subcellular location">
    <subcellularLocation>
        <location evidence="1">Cytoplasm</location>
        <location evidence="1">Nucleoid</location>
    </subcellularLocation>
</comment>
<dbReference type="GO" id="GO:0009295">
    <property type="term" value="C:nucleoid"/>
    <property type="evidence" value="ECO:0007669"/>
    <property type="project" value="UniProtKB-SubCell"/>
</dbReference>
<dbReference type="GO" id="GO:0030527">
    <property type="term" value="F:structural constituent of chromatin"/>
    <property type="evidence" value="ECO:0007669"/>
    <property type="project" value="InterPro"/>
</dbReference>
<evidence type="ECO:0000256" key="1">
    <source>
        <dbReference type="ARBA" id="ARBA00004453"/>
    </source>
</evidence>
<dbReference type="InterPro" id="IPR037150">
    <property type="entry name" value="H-NS_C_dom_sf"/>
</dbReference>
<dbReference type="PIRSF" id="PIRSF002096">
    <property type="entry name" value="HnS"/>
    <property type="match status" value="1"/>
</dbReference>
<evidence type="ECO:0000256" key="5">
    <source>
        <dbReference type="PIRNR" id="PIRNR002096"/>
    </source>
</evidence>
<accession>A0A0M0HTH4</accession>
<dbReference type="Gene3D" id="1.10.287.1050">
    <property type="entry name" value="H-NS histone-like proteins"/>
    <property type="match status" value="1"/>
</dbReference>
<dbReference type="SUPFAM" id="SSF81273">
    <property type="entry name" value="H-NS histone-like proteins"/>
    <property type="match status" value="2"/>
</dbReference>
<dbReference type="PATRIC" id="fig|171383.3.peg.4387"/>
<feature type="domain" description="DNA-binding protein H-NS-like C-terminal" evidence="8">
    <location>
        <begin position="89"/>
        <end position="137"/>
    </location>
</feature>
<dbReference type="GO" id="GO:0046983">
    <property type="term" value="F:protein dimerization activity"/>
    <property type="evidence" value="ECO:0007669"/>
    <property type="project" value="InterPro"/>
</dbReference>
<reference evidence="10" key="1">
    <citation type="submission" date="2015-08" db="EMBL/GenBank/DDBJ databases">
        <title>Vibrio galatheae sp. nov., a novel member of the Vibrionaceae family isolated from the Solomon Islands.</title>
        <authorList>
            <person name="Giubergia S."/>
            <person name="Machado H."/>
            <person name="Mateiu R.V."/>
            <person name="Gram L."/>
        </authorList>
    </citation>
    <scope>NUCLEOTIDE SEQUENCE [LARGE SCALE GENOMIC DNA]</scope>
    <source>
        <strain evidence="10">DSM 19134</strain>
    </source>
</reference>
<dbReference type="GO" id="GO:0003681">
    <property type="term" value="F:bent DNA binding"/>
    <property type="evidence" value="ECO:0007669"/>
    <property type="project" value="TreeGrafter"/>
</dbReference>
<protein>
    <recommendedName>
        <fullName evidence="5">DNA-binding protein</fullName>
    </recommendedName>
</protein>
<evidence type="ECO:0000256" key="2">
    <source>
        <dbReference type="ARBA" id="ARBA00010610"/>
    </source>
</evidence>
<dbReference type="InterPro" id="IPR054180">
    <property type="entry name" value="H-NS-like_N"/>
</dbReference>
<dbReference type="GO" id="GO:0032993">
    <property type="term" value="C:protein-DNA complex"/>
    <property type="evidence" value="ECO:0007669"/>
    <property type="project" value="TreeGrafter"/>
</dbReference>
<keyword evidence="4 5" id="KW-0238">DNA-binding</keyword>
<dbReference type="GO" id="GO:0001217">
    <property type="term" value="F:DNA-binding transcription repressor activity"/>
    <property type="evidence" value="ECO:0007669"/>
    <property type="project" value="TreeGrafter"/>
</dbReference>
<feature type="coiled-coil region" evidence="7">
    <location>
        <begin position="17"/>
        <end position="64"/>
    </location>
</feature>
<feature type="DNA-binding region" evidence="6">
    <location>
        <begin position="114"/>
        <end position="119"/>
    </location>
</feature>
<comment type="caution">
    <text evidence="9">The sequence shown here is derived from an EMBL/GenBank/DDBJ whole genome shotgun (WGS) entry which is preliminary data.</text>
</comment>
<dbReference type="GO" id="GO:0003680">
    <property type="term" value="F:minor groove of adenine-thymine-rich DNA binding"/>
    <property type="evidence" value="ECO:0007669"/>
    <property type="project" value="TreeGrafter"/>
</dbReference>
<dbReference type="PANTHER" id="PTHR38097">
    <property type="match status" value="1"/>
</dbReference>
<dbReference type="Pfam" id="PF22470">
    <property type="entry name" value="Histone_HNS_N"/>
    <property type="match status" value="1"/>
</dbReference>
<dbReference type="RefSeq" id="WP_017190631.1">
    <property type="nucleotide sequence ID" value="NZ_LHPI01000037.1"/>
</dbReference>
<evidence type="ECO:0000259" key="8">
    <source>
        <dbReference type="SMART" id="SM00528"/>
    </source>
</evidence>
<dbReference type="Proteomes" id="UP000037530">
    <property type="component" value="Unassembled WGS sequence"/>
</dbReference>
<dbReference type="InterPro" id="IPR001801">
    <property type="entry name" value="Histone_HNS"/>
</dbReference>
<evidence type="ECO:0000313" key="9">
    <source>
        <dbReference type="EMBL" id="KOO05187.1"/>
    </source>
</evidence>
<dbReference type="InterPro" id="IPR027454">
    <property type="entry name" value="Histone_HNS_N"/>
</dbReference>
<dbReference type="Gene3D" id="4.10.430.10">
    <property type="entry name" value="Histone-like protein H-NS, C-terminal domain"/>
    <property type="match status" value="1"/>
</dbReference>